<proteinExistence type="predicted"/>
<accession>X1MR49</accession>
<name>X1MR49_9ZZZZ</name>
<feature type="non-terminal residue" evidence="1">
    <location>
        <position position="1"/>
    </location>
</feature>
<reference evidence="1" key="1">
    <citation type="journal article" date="2014" name="Front. Microbiol.">
        <title>High frequency of phylogenetically diverse reductive dehalogenase-homologous genes in deep subseafloor sedimentary metagenomes.</title>
        <authorList>
            <person name="Kawai M."/>
            <person name="Futagami T."/>
            <person name="Toyoda A."/>
            <person name="Takaki Y."/>
            <person name="Nishi S."/>
            <person name="Hori S."/>
            <person name="Arai W."/>
            <person name="Tsubouchi T."/>
            <person name="Morono Y."/>
            <person name="Uchiyama I."/>
            <person name="Ito T."/>
            <person name="Fujiyama A."/>
            <person name="Inagaki F."/>
            <person name="Takami H."/>
        </authorList>
    </citation>
    <scope>NUCLEOTIDE SEQUENCE</scope>
    <source>
        <strain evidence="1">Expedition CK06-06</strain>
    </source>
</reference>
<sequence length="204" mass="23798">DYLTKSFNKLRKRKLIRERIAGGAWFVQNTWNWETSQHHPHLHLLLDSVYIDKKDLASEWFKCTGNSYIIDIREIYNTSNAVKEVARYSATPCDLREFPKDRYLEIYDACFNRKMCGSWGTLKGISFKPKSMIEPEDKIEMASGAMVFAMRNEDDNARAIWLMCTGHGPVIQGVDMDHIVREGYEEHMNSPPKFHPQIRFNFAA</sequence>
<gene>
    <name evidence="1" type="ORF">S06H3_49277</name>
</gene>
<organism evidence="1">
    <name type="scientific">marine sediment metagenome</name>
    <dbReference type="NCBI Taxonomy" id="412755"/>
    <lineage>
        <taxon>unclassified sequences</taxon>
        <taxon>metagenomes</taxon>
        <taxon>ecological metagenomes</taxon>
    </lineage>
</organism>
<comment type="caution">
    <text evidence="1">The sequence shown here is derived from an EMBL/GenBank/DDBJ whole genome shotgun (WGS) entry which is preliminary data.</text>
</comment>
<dbReference type="EMBL" id="BARV01031105">
    <property type="protein sequence ID" value="GAI34122.1"/>
    <property type="molecule type" value="Genomic_DNA"/>
</dbReference>
<dbReference type="AlphaFoldDB" id="X1MR49"/>
<evidence type="ECO:0008006" key="2">
    <source>
        <dbReference type="Google" id="ProtNLM"/>
    </source>
</evidence>
<evidence type="ECO:0000313" key="1">
    <source>
        <dbReference type="EMBL" id="GAI34122.1"/>
    </source>
</evidence>
<protein>
    <recommendedName>
        <fullName evidence="2">Replication protein</fullName>
    </recommendedName>
</protein>